<dbReference type="InterPro" id="IPR054030">
    <property type="entry name" value="Gp5_Vgr_C"/>
</dbReference>
<dbReference type="NCBIfam" id="TIGR01646">
    <property type="entry name" value="vgr_GE"/>
    <property type="match status" value="1"/>
</dbReference>
<evidence type="ECO:0000256" key="2">
    <source>
        <dbReference type="ARBA" id="ARBA00005558"/>
    </source>
</evidence>
<comment type="caution">
    <text evidence="7">The sequence shown here is derived from an EMBL/GenBank/DDBJ whole genome shotgun (WGS) entry which is preliminary data.</text>
</comment>
<dbReference type="PANTHER" id="PTHR32305:SF15">
    <property type="entry name" value="PROTEIN RHSA-RELATED"/>
    <property type="match status" value="1"/>
</dbReference>
<evidence type="ECO:0000256" key="3">
    <source>
        <dbReference type="ARBA" id="ARBA00022525"/>
    </source>
</evidence>
<dbReference type="Gene3D" id="4.10.220.110">
    <property type="match status" value="1"/>
</dbReference>
<keyword evidence="3" id="KW-0964">Secreted</keyword>
<keyword evidence="8" id="KW-1185">Reference proteome</keyword>
<dbReference type="InterPro" id="IPR017847">
    <property type="entry name" value="T6SS_RhsGE_Vgr_subset"/>
</dbReference>
<evidence type="ECO:0000259" key="6">
    <source>
        <dbReference type="Pfam" id="PF22178"/>
    </source>
</evidence>
<dbReference type="EMBL" id="JAIRAU010000005">
    <property type="protein sequence ID" value="MBZ5709397.1"/>
    <property type="molecule type" value="Genomic_DNA"/>
</dbReference>
<sequence length="750" mass="81363">MSIQESILGATDAIRGASLGRPIFSLSTAGTPLRVVRFAGQEGLSSLFEFRIEVASEGEDLEALLGQPARFQIEGSEAPRLVHGIVSEAEYVGHTRSLDLYELTIMPWAHRLHHRSGMRIFQDKTTEQIIAEVLTKAGLPRSWFRFSLNETYAPRNYCVQYRETDLAFLSRLMEEDGIFYFFEHEANKHVWVMADHHRACTAIPGGPALRFQPPLGSLVQDRESVRQFRFGGRTRPGKVTLRDLNLHKPDENMEVSEASKLEAELEFYDFPGEYQSPGRSGPHEGQSLAKIRLEELRATRRSGHGESDCPRLVPGGVMELVGHPRAELNAAYRVMRVSHSGSQPQVLDQDASGESTYQNSFVCMESEQPYRPARVTPRPVVRGLQTATVVGPDDEEIHTDEHGRVRVQFHWDREGKHDENSTCWVRVSQLWAGNGWGALFLPRIGHEVLVDFLEGDPDRPIVTGRIYHGNHHAPYALPDHKTQSGIKTESSPGGGGSNELRFEDAKGREEVYLHAQRDLTEKVENVHSTSVGADQSNSVGGSQVNAVTGDQTESVGGKQTMTIDKNRKVTVAGSQSVQIKGVTPEDGVSGSKLDITGDYKIDASNTIEVQAPTHIRLTCGGSTITIEPHKITLSAGGKAQLVLDVAALLKSAENSHVKLDADALSKASSGAQVKLTADVLAQSKAGSKMKLDAEALMSSPKGASVQAPTATLAGAGGMVEAAAAGLSCAGTRVEVSGSVVNVAGSVVKIN</sequence>
<organism evidence="7 8">
    <name type="scientific">Nannocystis pusilla</name>
    <dbReference type="NCBI Taxonomy" id="889268"/>
    <lineage>
        <taxon>Bacteria</taxon>
        <taxon>Pseudomonadati</taxon>
        <taxon>Myxococcota</taxon>
        <taxon>Polyangia</taxon>
        <taxon>Nannocystales</taxon>
        <taxon>Nannocystaceae</taxon>
        <taxon>Nannocystis</taxon>
    </lineage>
</organism>
<feature type="domain" description="Gp5/Type VI secretion system Vgr protein OB-fold" evidence="5">
    <location>
        <begin position="398"/>
        <end position="467"/>
    </location>
</feature>
<proteinExistence type="inferred from homology"/>
<protein>
    <submittedName>
        <fullName evidence="7">Type VI secretion system tip protein VgrG</fullName>
    </submittedName>
</protein>
<feature type="region of interest" description="Disordered" evidence="4">
    <location>
        <begin position="531"/>
        <end position="557"/>
    </location>
</feature>
<dbReference type="InterPro" id="IPR050708">
    <property type="entry name" value="T6SS_VgrG/RHS"/>
</dbReference>
<dbReference type="InterPro" id="IPR006533">
    <property type="entry name" value="T6SS_Vgr_RhsGE"/>
</dbReference>
<dbReference type="Pfam" id="PF04717">
    <property type="entry name" value="Phage_base_V"/>
    <property type="match status" value="1"/>
</dbReference>
<feature type="domain" description="Gp5/Type VI secretion system Vgr C-terminal trimerisation" evidence="6">
    <location>
        <begin position="484"/>
        <end position="581"/>
    </location>
</feature>
<evidence type="ECO:0000313" key="8">
    <source>
        <dbReference type="Proteomes" id="UP001139031"/>
    </source>
</evidence>
<dbReference type="SUPFAM" id="SSF69255">
    <property type="entry name" value="gp5 N-terminal domain-like"/>
    <property type="match status" value="1"/>
</dbReference>
<accession>A0ABS7TMN1</accession>
<dbReference type="NCBIfam" id="TIGR03361">
    <property type="entry name" value="VI_Rhs_Vgr"/>
    <property type="match status" value="1"/>
</dbReference>
<comment type="similarity">
    <text evidence="2">Belongs to the VgrG protein family.</text>
</comment>
<name>A0ABS7TMN1_9BACT</name>
<evidence type="ECO:0000256" key="1">
    <source>
        <dbReference type="ARBA" id="ARBA00004613"/>
    </source>
</evidence>
<dbReference type="Pfam" id="PF05954">
    <property type="entry name" value="Phage_GPD"/>
    <property type="match status" value="1"/>
</dbReference>
<dbReference type="InterPro" id="IPR006531">
    <property type="entry name" value="Gp5/Vgr_OB"/>
</dbReference>
<evidence type="ECO:0000256" key="4">
    <source>
        <dbReference type="SAM" id="MobiDB-lite"/>
    </source>
</evidence>
<dbReference type="Gene3D" id="2.30.110.50">
    <property type="match status" value="1"/>
</dbReference>
<dbReference type="Proteomes" id="UP001139031">
    <property type="component" value="Unassembled WGS sequence"/>
</dbReference>
<feature type="region of interest" description="Disordered" evidence="4">
    <location>
        <begin position="475"/>
        <end position="498"/>
    </location>
</feature>
<dbReference type="RefSeq" id="WP_224191168.1">
    <property type="nucleotide sequence ID" value="NZ_JAIRAU010000005.1"/>
</dbReference>
<evidence type="ECO:0000259" key="5">
    <source>
        <dbReference type="Pfam" id="PF04717"/>
    </source>
</evidence>
<dbReference type="Pfam" id="PF22178">
    <property type="entry name" value="Gp5_trimer_C"/>
    <property type="match status" value="1"/>
</dbReference>
<dbReference type="PANTHER" id="PTHR32305">
    <property type="match status" value="1"/>
</dbReference>
<gene>
    <name evidence="7" type="primary">vgrG</name>
    <name evidence="7" type="ORF">K7C98_09005</name>
</gene>
<dbReference type="Gene3D" id="3.55.50.10">
    <property type="entry name" value="Baseplate protein-like domains"/>
    <property type="match status" value="1"/>
</dbReference>
<dbReference type="SUPFAM" id="SSF69349">
    <property type="entry name" value="Phage fibre proteins"/>
    <property type="match status" value="1"/>
</dbReference>
<evidence type="ECO:0000313" key="7">
    <source>
        <dbReference type="EMBL" id="MBZ5709397.1"/>
    </source>
</evidence>
<comment type="subcellular location">
    <subcellularLocation>
        <location evidence="1">Secreted</location>
    </subcellularLocation>
</comment>
<dbReference type="SUPFAM" id="SSF69279">
    <property type="entry name" value="Phage tail proteins"/>
    <property type="match status" value="2"/>
</dbReference>
<dbReference type="Gene3D" id="2.40.50.230">
    <property type="entry name" value="Gp5 N-terminal domain"/>
    <property type="match status" value="1"/>
</dbReference>
<dbReference type="InterPro" id="IPR037026">
    <property type="entry name" value="Vgr_OB-fold_dom_sf"/>
</dbReference>
<reference evidence="7" key="1">
    <citation type="submission" date="2021-08" db="EMBL/GenBank/DDBJ databases">
        <authorList>
            <person name="Stevens D.C."/>
        </authorList>
    </citation>
    <scope>NUCLEOTIDE SEQUENCE</scope>
    <source>
        <strain evidence="7">DSM 53165</strain>
    </source>
</reference>